<sequence length="676" mass="69254">MTRYAVLGGGIAGVCCALELARCVKQENESEERTGGAGVASSVVLISASPVIKGVREVARLGRLLEELEVVETSLPELAAGSDGALRAVHGAAEGLDLQRQVVKLAGGGEIAFDKLCICTGARPKELGVPGANHPAVMTLRDTDSVQELALRLRSCRRLVLVGNGGIALELAGALAGKELIGSHATGAVCPTNANSANSTCSRAADTAAGSPAGASAAGGGRELVWVLKHGHIGDAFFDLDAAAFLLQHIAPAAAASLGTTGATGGSGVAVDAVDVSSPAAPQMAVADEALLPPAANLAGRSPGYEAGLQARDRYRHMGHAAGPAWTRELLRGLRREQQDAGQGQAGQSPVLVYEPKATGEAGAACSSGRGAGGASGNSSASAALETGPASDPESFHLRLEFSSTVTRIAHHARPAEPAQASALHPHAPATAGPAGEDAERNSSGSASTSAEPWPLHVTLSTGKVLGADLVVVGIGVDPHTAWLPPELARGPDGGLVVGADMRTSHPAVWAAGDCCSCEHWCTASADDGGGAQLAGPHWFQHRLWTQARVMGTYAARCMAGLSDELASGFNFELFTHVTRFLGFKVVLLGLYNGQRLEQEPAEDTRLYSREGEAEDGGGPSFVRLLLLRGRLQGAVLIGETGLEEALENLILDGLDLSSFGPAILDPGFELEHVFD</sequence>
<dbReference type="PANTHER" id="PTHR43429:SF2">
    <property type="entry name" value="PYRIDINE NUCLEOTIDE-DISULFIDE OXIDOREDUCTASE DOMAIN-CONTAINING PROTEIN 1"/>
    <property type="match status" value="1"/>
</dbReference>
<keyword evidence="7" id="KW-1185">Reference proteome</keyword>
<comment type="cofactor">
    <cofactor evidence="1">
        <name>FAD</name>
        <dbReference type="ChEBI" id="CHEBI:57692"/>
    </cofactor>
</comment>
<dbReference type="GeneID" id="5728491"/>
<dbReference type="Pfam" id="PF07992">
    <property type="entry name" value="Pyr_redox_2"/>
    <property type="match status" value="2"/>
</dbReference>
<dbReference type="PANTHER" id="PTHR43429">
    <property type="entry name" value="PYRIDINE NUCLEOTIDE-DISULFIDE OXIDOREDUCTASE DOMAIN-CONTAINING"/>
    <property type="match status" value="1"/>
</dbReference>
<feature type="region of interest" description="Disordered" evidence="4">
    <location>
        <begin position="362"/>
        <end position="394"/>
    </location>
</feature>
<evidence type="ECO:0000256" key="1">
    <source>
        <dbReference type="ARBA" id="ARBA00001974"/>
    </source>
</evidence>
<dbReference type="STRING" id="3055.A0A2K3DXV8"/>
<evidence type="ECO:0000313" key="6">
    <source>
        <dbReference type="EMBL" id="PNW85355.1"/>
    </source>
</evidence>
<evidence type="ECO:0000256" key="2">
    <source>
        <dbReference type="ARBA" id="ARBA00022630"/>
    </source>
</evidence>
<protein>
    <recommendedName>
        <fullName evidence="5">FAD/NAD(P)-binding domain-containing protein</fullName>
    </recommendedName>
</protein>
<evidence type="ECO:0000256" key="3">
    <source>
        <dbReference type="ARBA" id="ARBA00022827"/>
    </source>
</evidence>
<dbReference type="Gramene" id="PNW85355">
    <property type="protein sequence ID" value="PNW85355"/>
    <property type="gene ID" value="CHLRE_03g182550v5"/>
</dbReference>
<dbReference type="InterPro" id="IPR050260">
    <property type="entry name" value="FAD-bd_OxRdtase"/>
</dbReference>
<organism evidence="6 7">
    <name type="scientific">Chlamydomonas reinhardtii</name>
    <name type="common">Chlamydomonas smithii</name>
    <dbReference type="NCBI Taxonomy" id="3055"/>
    <lineage>
        <taxon>Eukaryota</taxon>
        <taxon>Viridiplantae</taxon>
        <taxon>Chlorophyta</taxon>
        <taxon>core chlorophytes</taxon>
        <taxon>Chlorophyceae</taxon>
        <taxon>CS clade</taxon>
        <taxon>Chlamydomonadales</taxon>
        <taxon>Chlamydomonadaceae</taxon>
        <taxon>Chlamydomonas</taxon>
    </lineage>
</organism>
<feature type="region of interest" description="Disordered" evidence="4">
    <location>
        <begin position="411"/>
        <end position="454"/>
    </location>
</feature>
<feature type="domain" description="FAD/NAD(P)-binding" evidence="5">
    <location>
        <begin position="456"/>
        <end position="525"/>
    </location>
</feature>
<dbReference type="InterPro" id="IPR023753">
    <property type="entry name" value="FAD/NAD-binding_dom"/>
</dbReference>
<dbReference type="RefSeq" id="XP_042926193.1">
    <property type="nucleotide sequence ID" value="XM_043061064.1"/>
</dbReference>
<dbReference type="PRINTS" id="PR00411">
    <property type="entry name" value="PNDRDTASEI"/>
</dbReference>
<reference evidence="6 7" key="1">
    <citation type="journal article" date="2007" name="Science">
        <title>The Chlamydomonas genome reveals the evolution of key animal and plant functions.</title>
        <authorList>
            <person name="Merchant S.S."/>
            <person name="Prochnik S.E."/>
            <person name="Vallon O."/>
            <person name="Harris E.H."/>
            <person name="Karpowicz S.J."/>
            <person name="Witman G.B."/>
            <person name="Terry A."/>
            <person name="Salamov A."/>
            <person name="Fritz-Laylin L.K."/>
            <person name="Marechal-Drouard L."/>
            <person name="Marshall W.F."/>
            <person name="Qu L.H."/>
            <person name="Nelson D.R."/>
            <person name="Sanderfoot A.A."/>
            <person name="Spalding M.H."/>
            <person name="Kapitonov V.V."/>
            <person name="Ren Q."/>
            <person name="Ferris P."/>
            <person name="Lindquist E."/>
            <person name="Shapiro H."/>
            <person name="Lucas S.M."/>
            <person name="Grimwood J."/>
            <person name="Schmutz J."/>
            <person name="Cardol P."/>
            <person name="Cerutti H."/>
            <person name="Chanfreau G."/>
            <person name="Chen C.L."/>
            <person name="Cognat V."/>
            <person name="Croft M.T."/>
            <person name="Dent R."/>
            <person name="Dutcher S."/>
            <person name="Fernandez E."/>
            <person name="Fukuzawa H."/>
            <person name="Gonzalez-Ballester D."/>
            <person name="Gonzalez-Halphen D."/>
            <person name="Hallmann A."/>
            <person name="Hanikenne M."/>
            <person name="Hippler M."/>
            <person name="Inwood W."/>
            <person name="Jabbari K."/>
            <person name="Kalanon M."/>
            <person name="Kuras R."/>
            <person name="Lefebvre P.A."/>
            <person name="Lemaire S.D."/>
            <person name="Lobanov A.V."/>
            <person name="Lohr M."/>
            <person name="Manuell A."/>
            <person name="Meier I."/>
            <person name="Mets L."/>
            <person name="Mittag M."/>
            <person name="Mittelmeier T."/>
            <person name="Moroney J.V."/>
            <person name="Moseley J."/>
            <person name="Napoli C."/>
            <person name="Nedelcu A.M."/>
            <person name="Niyogi K."/>
            <person name="Novoselov S.V."/>
            <person name="Paulsen I.T."/>
            <person name="Pazour G."/>
            <person name="Purton S."/>
            <person name="Ral J.P."/>
            <person name="Riano-Pachon D.M."/>
            <person name="Riekhof W."/>
            <person name="Rymarquis L."/>
            <person name="Schroda M."/>
            <person name="Stern D."/>
            <person name="Umen J."/>
            <person name="Willows R."/>
            <person name="Wilson N."/>
            <person name="Zimmer S.L."/>
            <person name="Allmer J."/>
            <person name="Balk J."/>
            <person name="Bisova K."/>
            <person name="Chen C.J."/>
            <person name="Elias M."/>
            <person name="Gendler K."/>
            <person name="Hauser C."/>
            <person name="Lamb M.R."/>
            <person name="Ledford H."/>
            <person name="Long J.C."/>
            <person name="Minagawa J."/>
            <person name="Page M.D."/>
            <person name="Pan J."/>
            <person name="Pootakham W."/>
            <person name="Roje S."/>
            <person name="Rose A."/>
            <person name="Stahlberg E."/>
            <person name="Terauchi A.M."/>
            <person name="Yang P."/>
            <person name="Ball S."/>
            <person name="Bowler C."/>
            <person name="Dieckmann C.L."/>
            <person name="Gladyshev V.N."/>
            <person name="Green P."/>
            <person name="Jorgensen R."/>
            <person name="Mayfield S."/>
            <person name="Mueller-Roeber B."/>
            <person name="Rajamani S."/>
            <person name="Sayre R.T."/>
            <person name="Brokstein P."/>
            <person name="Dubchak I."/>
            <person name="Goodstein D."/>
            <person name="Hornick L."/>
            <person name="Huang Y.W."/>
            <person name="Jhaveri J."/>
            <person name="Luo Y."/>
            <person name="Martinez D."/>
            <person name="Ngau W.C."/>
            <person name="Otillar B."/>
            <person name="Poliakov A."/>
            <person name="Porter A."/>
            <person name="Szajkowski L."/>
            <person name="Werner G."/>
            <person name="Zhou K."/>
            <person name="Grigoriev I.V."/>
            <person name="Rokhsar D.S."/>
            <person name="Grossman A.R."/>
        </authorList>
    </citation>
    <scope>NUCLEOTIDE SEQUENCE [LARGE SCALE GENOMIC DNA]</scope>
    <source>
        <strain evidence="7">CC-503</strain>
    </source>
</reference>
<dbReference type="InterPro" id="IPR036188">
    <property type="entry name" value="FAD/NAD-bd_sf"/>
</dbReference>
<keyword evidence="2" id="KW-0285">Flavoprotein</keyword>
<gene>
    <name evidence="6" type="ORF">CHLRE_03g182550v5</name>
</gene>
<feature type="compositionally biased region" description="Low complexity" evidence="4">
    <location>
        <begin position="423"/>
        <end position="436"/>
    </location>
</feature>
<feature type="compositionally biased region" description="Polar residues" evidence="4">
    <location>
        <begin position="442"/>
        <end position="451"/>
    </location>
</feature>
<dbReference type="OMA" id="MCENLIL"/>
<evidence type="ECO:0000259" key="5">
    <source>
        <dbReference type="Pfam" id="PF07992"/>
    </source>
</evidence>
<proteinExistence type="predicted"/>
<dbReference type="AlphaFoldDB" id="A0A2K3DXV8"/>
<dbReference type="KEGG" id="cre:CHLRE_03g182550v5"/>
<dbReference type="OrthoDB" id="202203at2759"/>
<dbReference type="PRINTS" id="PR00368">
    <property type="entry name" value="FADPNR"/>
</dbReference>
<name>A0A2K3DXV8_CHLRE</name>
<dbReference type="PaxDb" id="3055-EDO96771"/>
<dbReference type="GO" id="GO:0016491">
    <property type="term" value="F:oxidoreductase activity"/>
    <property type="evidence" value="ECO:0007669"/>
    <property type="project" value="InterPro"/>
</dbReference>
<dbReference type="Gene3D" id="3.50.50.60">
    <property type="entry name" value="FAD/NAD(P)-binding domain"/>
    <property type="match status" value="3"/>
</dbReference>
<keyword evidence="3" id="KW-0274">FAD</keyword>
<dbReference type="Proteomes" id="UP000006906">
    <property type="component" value="Chromosome 3"/>
</dbReference>
<dbReference type="ExpressionAtlas" id="A0A2K3DXV8">
    <property type="expression patterns" value="baseline and differential"/>
</dbReference>
<accession>A0A2K3DXV8</accession>
<dbReference type="SUPFAM" id="SSF51905">
    <property type="entry name" value="FAD/NAD(P)-binding domain"/>
    <property type="match status" value="1"/>
</dbReference>
<dbReference type="EMBL" id="CM008964">
    <property type="protein sequence ID" value="PNW85355.1"/>
    <property type="molecule type" value="Genomic_DNA"/>
</dbReference>
<evidence type="ECO:0000313" key="7">
    <source>
        <dbReference type="Proteomes" id="UP000006906"/>
    </source>
</evidence>
<feature type="domain" description="FAD/NAD(P)-binding" evidence="5">
    <location>
        <begin position="3"/>
        <end position="176"/>
    </location>
</feature>
<evidence type="ECO:0000256" key="4">
    <source>
        <dbReference type="SAM" id="MobiDB-lite"/>
    </source>
</evidence>
<dbReference type="InParanoid" id="A0A2K3DXV8"/>